<evidence type="ECO:0000313" key="1">
    <source>
        <dbReference type="EMBL" id="QIK77754.1"/>
    </source>
</evidence>
<dbReference type="Proteomes" id="UP000503222">
    <property type="component" value="Chromosome"/>
</dbReference>
<keyword evidence="2" id="KW-1185">Reference proteome</keyword>
<sequence length="244" mass="26285">MSWLVESIVAVAFHEPAGDGTPDALQPWLRAFKSNPQNFQSSIPGQAASATAIGSVGELQAAVTAQLGRLELGLTSLTRNDDGLSHIGDLETALQVLRSYFLLMIEPLRHQRLAVVLNAAQRVGSQAEALERLRSEVRLGEDLPSSAIDIQFRFNIQRSLETGVTINRLATWGVGTQQIFVMQVTPGSVAPSATIKEHHATVLNIDVNTSPATPTTDADVGSLFEELISDARALVESGYAYLIR</sequence>
<dbReference type="AlphaFoldDB" id="A0A6G7YLY5"/>
<organism evidence="1 2">
    <name type="scientific">Sphingomonas piscis</name>
    <dbReference type="NCBI Taxonomy" id="2714943"/>
    <lineage>
        <taxon>Bacteria</taxon>
        <taxon>Pseudomonadati</taxon>
        <taxon>Pseudomonadota</taxon>
        <taxon>Alphaproteobacteria</taxon>
        <taxon>Sphingomonadales</taxon>
        <taxon>Sphingomonadaceae</taxon>
        <taxon>Sphingomonas</taxon>
    </lineage>
</organism>
<dbReference type="EMBL" id="CP049869">
    <property type="protein sequence ID" value="QIK77754.1"/>
    <property type="molecule type" value="Genomic_DNA"/>
</dbReference>
<protein>
    <submittedName>
        <fullName evidence="1">Uncharacterized protein</fullName>
    </submittedName>
</protein>
<dbReference type="KEGG" id="spii:G7077_01325"/>
<accession>A0A6G7YLY5</accession>
<evidence type="ECO:0000313" key="2">
    <source>
        <dbReference type="Proteomes" id="UP000503222"/>
    </source>
</evidence>
<reference evidence="1 2" key="1">
    <citation type="submission" date="2020-03" db="EMBL/GenBank/DDBJ databases">
        <title>Sphingomonas sp. nov., isolated from fish.</title>
        <authorList>
            <person name="Hyun D.-W."/>
            <person name="Bae J.-W."/>
        </authorList>
    </citation>
    <scope>NUCLEOTIDE SEQUENCE [LARGE SCALE GENOMIC DNA]</scope>
    <source>
        <strain evidence="1 2">HDW15B</strain>
    </source>
</reference>
<gene>
    <name evidence="1" type="ORF">G7077_01325</name>
</gene>
<name>A0A6G7YLY5_9SPHN</name>
<dbReference type="RefSeq" id="WP_166410149.1">
    <property type="nucleotide sequence ID" value="NZ_CP049869.1"/>
</dbReference>
<proteinExistence type="predicted"/>